<comment type="caution">
    <text evidence="1">The sequence shown here is derived from an EMBL/GenBank/DDBJ whole genome shotgun (WGS) entry which is preliminary data.</text>
</comment>
<evidence type="ECO:0000313" key="2">
    <source>
        <dbReference type="Proteomes" id="UP000754883"/>
    </source>
</evidence>
<proteinExistence type="predicted"/>
<keyword evidence="2" id="KW-1185">Reference proteome</keyword>
<gene>
    <name evidence="1" type="ORF">CBYS24578_00013507</name>
</gene>
<accession>A0A9N9Y3Y2</accession>
<protein>
    <submittedName>
        <fullName evidence="1">Uncharacterized protein</fullName>
    </submittedName>
</protein>
<dbReference type="Proteomes" id="UP000754883">
    <property type="component" value="Unassembled WGS sequence"/>
</dbReference>
<reference evidence="1 2" key="2">
    <citation type="submission" date="2021-10" db="EMBL/GenBank/DDBJ databases">
        <authorList>
            <person name="Piombo E."/>
        </authorList>
    </citation>
    <scope>NUCLEOTIDE SEQUENCE [LARGE SCALE GENOMIC DNA]</scope>
</reference>
<organism evidence="1 2">
    <name type="scientific">Clonostachys byssicola</name>
    <dbReference type="NCBI Taxonomy" id="160290"/>
    <lineage>
        <taxon>Eukaryota</taxon>
        <taxon>Fungi</taxon>
        <taxon>Dikarya</taxon>
        <taxon>Ascomycota</taxon>
        <taxon>Pezizomycotina</taxon>
        <taxon>Sordariomycetes</taxon>
        <taxon>Hypocreomycetidae</taxon>
        <taxon>Hypocreales</taxon>
        <taxon>Bionectriaceae</taxon>
        <taxon>Clonostachys</taxon>
    </lineage>
</organism>
<reference evidence="2" key="1">
    <citation type="submission" date="2019-06" db="EMBL/GenBank/DDBJ databases">
        <authorList>
            <person name="Broberg M."/>
        </authorList>
    </citation>
    <scope>NUCLEOTIDE SEQUENCE [LARGE SCALE GENOMIC DNA]</scope>
</reference>
<dbReference type="EMBL" id="CABFNO020001527">
    <property type="protein sequence ID" value="CAG9994577.1"/>
    <property type="molecule type" value="Genomic_DNA"/>
</dbReference>
<evidence type="ECO:0000313" key="1">
    <source>
        <dbReference type="EMBL" id="CAG9994577.1"/>
    </source>
</evidence>
<dbReference type="AlphaFoldDB" id="A0A9N9Y3Y2"/>
<dbReference type="OrthoDB" id="5377405at2759"/>
<sequence>MHSAMNRIKTWKSQGRLEPSYILDHLGEGYFGFDRIAVRHFPSKEHELTEAEFLELLLDKGGLPSSCLDLARFAFQIVAYLSRTPFYPRGKDKLRTSFTVGEIYRGLEWLKRDNIRVRGGDSRGRARTPADERRLLFQSLATETYRGARDPDADRQRAIRNAFDVPEPDFEEMEWLYTNYCDDGDEMFNDVLDVLHMFQYDQDRYLPFGNVSREDFLETAKDLVAKQDRFRLHRLAIDLDQFTALVGFLLAGQFRWEGGKNTDPALFSEAATAVARSFCEESSDVIAWGKFDDMLPQMPFLFDPLHRLLSAVFAGFASFPSFCYKAPTPPRDSFMTLPRLSQLASMVNMDLYFESFDRAHEWSKRGSVRPSAQVLANVLRSMPDLTVLAVKGSSRSGEEIIFGSFIPLPAELEIRKQVEDAELGPPVDLDDEIGRQLTVTKLDAVHDRLEYRGTIMYPARPYVFMLSPAQRMVRFEGVPRVDGNLLCFGDTLQLRDDGLASFQAGDRIIRMKVTHIEIWGEPRE</sequence>
<name>A0A9N9Y3Y2_9HYPO</name>